<dbReference type="SMART" id="SM00320">
    <property type="entry name" value="WD40"/>
    <property type="match status" value="9"/>
</dbReference>
<dbReference type="InterPro" id="IPR001680">
    <property type="entry name" value="WD40_rpt"/>
</dbReference>
<evidence type="ECO:0000256" key="2">
    <source>
        <dbReference type="ARBA" id="ARBA00022737"/>
    </source>
</evidence>
<proteinExistence type="predicted"/>
<dbReference type="FunFam" id="2.130.10.10:FF:000109">
    <property type="entry name" value="WD repeat domain 36"/>
    <property type="match status" value="1"/>
</dbReference>
<evidence type="ECO:0000259" key="5">
    <source>
        <dbReference type="Pfam" id="PF25171"/>
    </source>
</evidence>
<dbReference type="GeneID" id="106665120"/>
<protein>
    <recommendedName>
        <fullName evidence="8">WD repeat-containing protein 55 homolog</fullName>
    </recommendedName>
</protein>
<feature type="domain" description="WDR36/Utp21 C-terminal" evidence="4">
    <location>
        <begin position="692"/>
        <end position="893"/>
    </location>
</feature>
<dbReference type="PROSITE" id="PS00678">
    <property type="entry name" value="WD_REPEATS_1"/>
    <property type="match status" value="1"/>
</dbReference>
<dbReference type="GO" id="GO:0006364">
    <property type="term" value="P:rRNA processing"/>
    <property type="evidence" value="ECO:0007669"/>
    <property type="project" value="InterPro"/>
</dbReference>
<dbReference type="InterPro" id="IPR036322">
    <property type="entry name" value="WD40_repeat_dom_sf"/>
</dbReference>
<dbReference type="InterPro" id="IPR015943">
    <property type="entry name" value="WD40/YVTN_repeat-like_dom_sf"/>
</dbReference>
<evidence type="ECO:0000259" key="4">
    <source>
        <dbReference type="Pfam" id="PF04192"/>
    </source>
</evidence>
<keyword evidence="2" id="KW-0677">Repeat</keyword>
<dbReference type="InterPro" id="IPR011045">
    <property type="entry name" value="N2O_reductase_N"/>
</dbReference>
<dbReference type="Pfam" id="PF25168">
    <property type="entry name" value="Beta-prop_WDR36-Utp21_2nd"/>
    <property type="match status" value="1"/>
</dbReference>
<dbReference type="AlphaFoldDB" id="A0A8I6RMW4"/>
<dbReference type="PROSITE" id="PS50082">
    <property type="entry name" value="WD_REPEATS_2"/>
    <property type="match status" value="3"/>
</dbReference>
<dbReference type="GO" id="GO:0032040">
    <property type="term" value="C:small-subunit processome"/>
    <property type="evidence" value="ECO:0007669"/>
    <property type="project" value="InterPro"/>
</dbReference>
<sequence length="898" mass="100700">MPEASKIFVRNRALGYVSNHVPCATWYLKSRKEHIVVSCVGKAYHTYGLNHLSLFTVSDLTENEITCIATDRKRIYTANGGKIQSWRRGTVIADSFGNHEKPIHVLLPFGSHIISVDEDNLLKVWDSKSKDLFLELTFDPLTFRITSAMHPSTYLNKILIGSEQGAMQLWNIKTSKLIHTFEGWGASVQVLQQAPALDVVAVGLNDGRIILHNIMYDEMIVEFTQDWGPVTAISFRTDGQPIMATGSVSGHVVLWNLEERKVASQILEAHNGAVCSAICLPNEPLMITSSSDNSVKLWIFDQPDFGARLLRLREGHAVQPNHIRFYPGNPVHVLSAAGDSSLRVFNAINESMNFSMGRAYYNRKTAKKNKEYAENLLMPPITEFSSATVREKDWDNIAALHLGSPLVTSWSYDKRRMGEHKLLPERLVNTTRVTLNVTATCIHLTSCGNFIVIGYSSGHVDRFNIQSGIQRCSYGAITAHKRSIRGVAVDPLNQLVLTGCGDGFLKFWKFKPDESSKICSKPLSRLTVGEPISFFRVHKESSLIGVVLEDFTISLVDIDTRKVVRKIIGHSGQVTDCTFSPDARWLISASMDATVRTWDIPTASLIDIFRVESPCISIDMSPTGQYLATAHVNYLGIYLWANRTTFSYVSFKAIKIDAPVPLLDLPGTRGPEPIALEELDDEEDENEEDSVDQIECLATLSGLATSRWQNLLDIDIIKKRNKPVGGLKKPEVAPFFLPTLPTKDIQFDFSSVVNEEDSLKTLRLDRLINKTVFGQFLEKSVASEDFKTVVNKLKEMGPSAIDFEINSMSFDMQGSDSLLLSFLKTLRWMFSTNRDFELAQSYLSLFVKVHSNAILVNQKLQEMLKDVLELQLKNWDQIQGSLMYCLSVIDALKQQSKI</sequence>
<organism evidence="6 7">
    <name type="scientific">Cimex lectularius</name>
    <name type="common">Bed bug</name>
    <name type="synonym">Acanthia lectularia</name>
    <dbReference type="NCBI Taxonomy" id="79782"/>
    <lineage>
        <taxon>Eukaryota</taxon>
        <taxon>Metazoa</taxon>
        <taxon>Ecdysozoa</taxon>
        <taxon>Arthropoda</taxon>
        <taxon>Hexapoda</taxon>
        <taxon>Insecta</taxon>
        <taxon>Pterygota</taxon>
        <taxon>Neoptera</taxon>
        <taxon>Paraneoptera</taxon>
        <taxon>Hemiptera</taxon>
        <taxon>Heteroptera</taxon>
        <taxon>Panheteroptera</taxon>
        <taxon>Cimicomorpha</taxon>
        <taxon>Cimicidae</taxon>
        <taxon>Cimex</taxon>
    </lineage>
</organism>
<dbReference type="Proteomes" id="UP000494040">
    <property type="component" value="Unassembled WGS sequence"/>
</dbReference>
<dbReference type="SUPFAM" id="SSF50998">
    <property type="entry name" value="Quinoprotein alcohol dehydrogenase-like"/>
    <property type="match status" value="1"/>
</dbReference>
<evidence type="ECO:0000313" key="7">
    <source>
        <dbReference type="Proteomes" id="UP000494040"/>
    </source>
</evidence>
<dbReference type="RefSeq" id="XP_014246817.1">
    <property type="nucleotide sequence ID" value="XM_014391331.2"/>
</dbReference>
<dbReference type="InterPro" id="IPR059157">
    <property type="entry name" value="WDR36-Utp21_N"/>
</dbReference>
<dbReference type="PROSITE" id="PS50294">
    <property type="entry name" value="WD_REPEATS_REGION"/>
    <property type="match status" value="3"/>
</dbReference>
<accession>A0A8I6RMW4</accession>
<dbReference type="Pfam" id="PF25171">
    <property type="entry name" value="Beta-prop_WDR36-Utp21_1st"/>
    <property type="match status" value="1"/>
</dbReference>
<dbReference type="Gene3D" id="2.130.10.10">
    <property type="entry name" value="YVTN repeat-like/Quinoprotein amine dehydrogenase"/>
    <property type="match status" value="2"/>
</dbReference>
<dbReference type="Pfam" id="PF04192">
    <property type="entry name" value="Utp21"/>
    <property type="match status" value="1"/>
</dbReference>
<evidence type="ECO:0000256" key="3">
    <source>
        <dbReference type="PROSITE-ProRule" id="PRU00221"/>
    </source>
</evidence>
<feature type="domain" description="WDR36/Utp21 N-terminal" evidence="5">
    <location>
        <begin position="36"/>
        <end position="301"/>
    </location>
</feature>
<dbReference type="OrthoDB" id="10250769at2759"/>
<reference evidence="6" key="1">
    <citation type="submission" date="2022-01" db="UniProtKB">
        <authorList>
            <consortium name="EnsemblMetazoa"/>
        </authorList>
    </citation>
    <scope>IDENTIFICATION</scope>
</reference>
<feature type="repeat" description="WD" evidence="3">
    <location>
        <begin position="567"/>
        <end position="608"/>
    </location>
</feature>
<dbReference type="EnsemblMetazoa" id="XM_014391331.2">
    <property type="protein sequence ID" value="XP_014246817.1"/>
    <property type="gene ID" value="LOC106665120"/>
</dbReference>
<dbReference type="PANTHER" id="PTHR22840">
    <property type="entry name" value="WD REPEAT-CONTAINING PROTEIN 36"/>
    <property type="match status" value="1"/>
</dbReference>
<keyword evidence="7" id="KW-1185">Reference proteome</keyword>
<evidence type="ECO:0008006" key="8">
    <source>
        <dbReference type="Google" id="ProtNLM"/>
    </source>
</evidence>
<keyword evidence="1 3" id="KW-0853">WD repeat</keyword>
<evidence type="ECO:0000256" key="1">
    <source>
        <dbReference type="ARBA" id="ARBA00022574"/>
    </source>
</evidence>
<evidence type="ECO:0000313" key="6">
    <source>
        <dbReference type="EnsemblMetazoa" id="XP_014246817.1"/>
    </source>
</evidence>
<dbReference type="SUPFAM" id="SSF50974">
    <property type="entry name" value="Nitrous oxide reductase, N-terminal domain"/>
    <property type="match status" value="1"/>
</dbReference>
<dbReference type="SUPFAM" id="SSF50978">
    <property type="entry name" value="WD40 repeat-like"/>
    <property type="match status" value="1"/>
</dbReference>
<dbReference type="InterPro" id="IPR019775">
    <property type="entry name" value="WD40_repeat_CS"/>
</dbReference>
<dbReference type="PANTHER" id="PTHR22840:SF12">
    <property type="entry name" value="WD REPEAT-CONTAINING PROTEIN 36"/>
    <property type="match status" value="1"/>
</dbReference>
<dbReference type="GO" id="GO:0034388">
    <property type="term" value="C:Pwp2p-containing subcomplex of 90S preribosome"/>
    <property type="evidence" value="ECO:0007669"/>
    <property type="project" value="TreeGrafter"/>
</dbReference>
<dbReference type="InterPro" id="IPR011047">
    <property type="entry name" value="Quinoprotein_ADH-like_sf"/>
</dbReference>
<feature type="repeat" description="WD" evidence="3">
    <location>
        <begin position="477"/>
        <end position="518"/>
    </location>
</feature>
<dbReference type="KEGG" id="clec:106665120"/>
<feature type="repeat" description="WD" evidence="3">
    <location>
        <begin position="267"/>
        <end position="298"/>
    </location>
</feature>
<name>A0A8I6RMW4_CIMLE</name>
<dbReference type="OMA" id="CIYAWRA"/>
<dbReference type="InterPro" id="IPR007319">
    <property type="entry name" value="WDR36/Utp21_C"/>
</dbReference>